<evidence type="ECO:0000313" key="2">
    <source>
        <dbReference type="EMBL" id="MBR8826365.1"/>
    </source>
</evidence>
<accession>A0A941GSR5</accession>
<protein>
    <submittedName>
        <fullName evidence="2">Uncharacterized protein</fullName>
    </submittedName>
</protein>
<evidence type="ECO:0000256" key="1">
    <source>
        <dbReference type="SAM" id="Phobius"/>
    </source>
</evidence>
<keyword evidence="1" id="KW-1133">Transmembrane helix</keyword>
<dbReference type="AlphaFoldDB" id="A0A941GSR5"/>
<proteinExistence type="predicted"/>
<feature type="transmembrane region" description="Helical" evidence="1">
    <location>
        <begin position="50"/>
        <end position="71"/>
    </location>
</feature>
<keyword evidence="1" id="KW-0472">Membrane</keyword>
<dbReference type="EMBL" id="JADQBC010000002">
    <property type="protein sequence ID" value="MBR8826365.1"/>
    <property type="molecule type" value="Genomic_DNA"/>
</dbReference>
<keyword evidence="1" id="KW-0812">Transmembrane</keyword>
<organism evidence="2 3">
    <name type="scientific">Gomphosphaeria aponina SAG 52.96 = DSM 107014</name>
    <dbReference type="NCBI Taxonomy" id="1521640"/>
    <lineage>
        <taxon>Bacteria</taxon>
        <taxon>Bacillati</taxon>
        <taxon>Cyanobacteriota</taxon>
        <taxon>Cyanophyceae</taxon>
        <taxon>Oscillatoriophycideae</taxon>
        <taxon>Chroococcales</taxon>
        <taxon>Gomphosphaeriaceae</taxon>
        <taxon>Gomphosphaeria</taxon>
    </lineage>
</organism>
<name>A0A941GSR5_9CHRO</name>
<dbReference type="Proteomes" id="UP000767446">
    <property type="component" value="Unassembled WGS sequence"/>
</dbReference>
<evidence type="ECO:0000313" key="3">
    <source>
        <dbReference type="Proteomes" id="UP000767446"/>
    </source>
</evidence>
<sequence>MKDFNPDDEKLTAFLRHYCPVPPKAPVNFEQQLEDAIAIAHPSPSPTCHFWVFPALFAAGMLLFSGGYGLLKSLPQIATDPDLEVFLVTAWNSSISEISPDSPTYTPVDDWLVLADSPSDFSFSQP</sequence>
<gene>
    <name evidence="2" type="ORF">DSM107014_00425</name>
</gene>
<comment type="caution">
    <text evidence="2">The sequence shown here is derived from an EMBL/GenBank/DDBJ whole genome shotgun (WGS) entry which is preliminary data.</text>
</comment>
<reference evidence="2" key="1">
    <citation type="submission" date="2021-02" db="EMBL/GenBank/DDBJ databases">
        <title>Metagenome analyses of Stigonema ocellatum DSM 106950, Chlorogloea purpurea SAG 13.99 and Gomphosphaeria aponina DSM 107014.</title>
        <authorList>
            <person name="Marter P."/>
            <person name="Huang S."/>
        </authorList>
    </citation>
    <scope>NUCLEOTIDE SEQUENCE</scope>
    <source>
        <strain evidence="2">JP213</strain>
    </source>
</reference>